<dbReference type="Proteomes" id="UP000694864">
    <property type="component" value="Chromosome 13"/>
</dbReference>
<reference evidence="1" key="1">
    <citation type="journal article" date="2014" name="Nat. Commun.">
        <title>The emerging biofuel crop Camelina sativa retains a highly undifferentiated hexaploid genome structure.</title>
        <authorList>
            <person name="Kagale S."/>
            <person name="Koh C."/>
            <person name="Nixon J."/>
            <person name="Bollina V."/>
            <person name="Clarke W.E."/>
            <person name="Tuteja R."/>
            <person name="Spillane C."/>
            <person name="Robinson S.J."/>
            <person name="Links M.G."/>
            <person name="Clarke C."/>
            <person name="Higgins E.E."/>
            <person name="Huebert T."/>
            <person name="Sharpe A.G."/>
            <person name="Parkin I.A."/>
        </authorList>
    </citation>
    <scope>NUCLEOTIDE SEQUENCE [LARGE SCALE GENOMIC DNA]</scope>
    <source>
        <strain evidence="1">cv. DH55</strain>
    </source>
</reference>
<evidence type="ECO:0000313" key="2">
    <source>
        <dbReference type="RefSeq" id="XP_019090031.1"/>
    </source>
</evidence>
<name>A0ABM1QTE3_CAMSA</name>
<dbReference type="RefSeq" id="XP_019090031.1">
    <property type="nucleotide sequence ID" value="XM_019234486.1"/>
</dbReference>
<proteinExistence type="predicted"/>
<organism evidence="1 2">
    <name type="scientific">Camelina sativa</name>
    <name type="common">False flax</name>
    <name type="synonym">Myagrum sativum</name>
    <dbReference type="NCBI Taxonomy" id="90675"/>
    <lineage>
        <taxon>Eukaryota</taxon>
        <taxon>Viridiplantae</taxon>
        <taxon>Streptophyta</taxon>
        <taxon>Embryophyta</taxon>
        <taxon>Tracheophyta</taxon>
        <taxon>Spermatophyta</taxon>
        <taxon>Magnoliopsida</taxon>
        <taxon>eudicotyledons</taxon>
        <taxon>Gunneridae</taxon>
        <taxon>Pentapetalae</taxon>
        <taxon>rosids</taxon>
        <taxon>malvids</taxon>
        <taxon>Brassicales</taxon>
        <taxon>Brassicaceae</taxon>
        <taxon>Camelineae</taxon>
        <taxon>Camelina</taxon>
    </lineage>
</organism>
<evidence type="ECO:0000313" key="1">
    <source>
        <dbReference type="Proteomes" id="UP000694864"/>
    </source>
</evidence>
<dbReference type="GeneID" id="104736787"/>
<keyword evidence="1" id="KW-1185">Reference proteome</keyword>
<accession>A0ABM1QTE3</accession>
<reference evidence="2" key="2">
    <citation type="submission" date="2025-08" db="UniProtKB">
        <authorList>
            <consortium name="RefSeq"/>
        </authorList>
    </citation>
    <scope>IDENTIFICATION</scope>
    <source>
        <tissue evidence="2">Leaf</tissue>
    </source>
</reference>
<sequence length="102" mass="11207">MQSGISGTLFLVNIIRTHHDNSNTVVGFFLFSRFGQTTPRRTPIFSGNPAEDRDGAKLREIIEFIEEFQLNLINPNGNNGFDSAVRLKCGTGGTNVFANKCG</sequence>
<gene>
    <name evidence="2" type="primary">LOC104736787</name>
</gene>
<protein>
    <submittedName>
        <fullName evidence="2">Uncharacterized protein LOC104736787</fullName>
    </submittedName>
</protein>